<reference evidence="1" key="1">
    <citation type="submission" date="2023-04" db="EMBL/GenBank/DDBJ databases">
        <title>Colletotrichum limetticola genome sequence.</title>
        <authorList>
            <person name="Baroncelli R."/>
        </authorList>
    </citation>
    <scope>NUCLEOTIDE SEQUENCE</scope>
    <source>
        <strain evidence="1">KLA-Anderson</strain>
    </source>
</reference>
<sequence>MGETKWTYQAIFWTGASPRTESLIDVTVKKPNKITVDGCWDVAAGWKSGDGVESFFYIVYCRRNRPDGEVEPWAWRYIAYGPDDDQTFDTIPELLEWYSRYREREVPDINDLSGDDVLEENIY</sequence>
<dbReference type="Proteomes" id="UP001169217">
    <property type="component" value="Unassembled WGS sequence"/>
</dbReference>
<organism evidence="1 2">
    <name type="scientific">Colletotrichum limetticola</name>
    <dbReference type="NCBI Taxonomy" id="1209924"/>
    <lineage>
        <taxon>Eukaryota</taxon>
        <taxon>Fungi</taxon>
        <taxon>Dikarya</taxon>
        <taxon>Ascomycota</taxon>
        <taxon>Pezizomycotina</taxon>
        <taxon>Sordariomycetes</taxon>
        <taxon>Hypocreomycetidae</taxon>
        <taxon>Glomerellales</taxon>
        <taxon>Glomerellaceae</taxon>
        <taxon>Colletotrichum</taxon>
        <taxon>Colletotrichum acutatum species complex</taxon>
    </lineage>
</organism>
<evidence type="ECO:0000313" key="2">
    <source>
        <dbReference type="Proteomes" id="UP001169217"/>
    </source>
</evidence>
<keyword evidence="2" id="KW-1185">Reference proteome</keyword>
<accession>A0ABQ9PTA2</accession>
<proteinExistence type="predicted"/>
<dbReference type="EMBL" id="JARUPT010000237">
    <property type="protein sequence ID" value="KAK0374763.1"/>
    <property type="molecule type" value="Genomic_DNA"/>
</dbReference>
<evidence type="ECO:0000313" key="1">
    <source>
        <dbReference type="EMBL" id="KAK0374763.1"/>
    </source>
</evidence>
<protein>
    <submittedName>
        <fullName evidence="1">Uncharacterized protein</fullName>
    </submittedName>
</protein>
<name>A0ABQ9PTA2_9PEZI</name>
<gene>
    <name evidence="1" type="ORF">CLIM01_07907</name>
</gene>
<comment type="caution">
    <text evidence="1">The sequence shown here is derived from an EMBL/GenBank/DDBJ whole genome shotgun (WGS) entry which is preliminary data.</text>
</comment>